<feature type="compositionally biased region" description="Pro residues" evidence="1">
    <location>
        <begin position="69"/>
        <end position="78"/>
    </location>
</feature>
<dbReference type="GeneID" id="5728986"/>
<feature type="chain" id="PRO_5014386045" evidence="2">
    <location>
        <begin position="22"/>
        <end position="246"/>
    </location>
</feature>
<dbReference type="RefSeq" id="XP_042925962.1">
    <property type="nucleotide sequence ID" value="XM_043060833.1"/>
</dbReference>
<dbReference type="PaxDb" id="3055-EDP06189"/>
<protein>
    <submittedName>
        <fullName evidence="3">Uncharacterized protein</fullName>
    </submittedName>
</protein>
<dbReference type="Gene3D" id="2.30.30.40">
    <property type="entry name" value="SH3 Domains"/>
    <property type="match status" value="1"/>
</dbReference>
<dbReference type="ExpressionAtlas" id="A0A2K3DWW2">
    <property type="expression patterns" value="differential"/>
</dbReference>
<dbReference type="Proteomes" id="UP000006906">
    <property type="component" value="Chromosome 3"/>
</dbReference>
<dbReference type="SUPFAM" id="SSF159034">
    <property type="entry name" value="Mib/herc2 domain-like"/>
    <property type="match status" value="1"/>
</dbReference>
<feature type="region of interest" description="Disordered" evidence="1">
    <location>
        <begin position="178"/>
        <end position="201"/>
    </location>
</feature>
<evidence type="ECO:0000313" key="3">
    <source>
        <dbReference type="EMBL" id="PNW85020.1"/>
    </source>
</evidence>
<keyword evidence="4" id="KW-1185">Reference proteome</keyword>
<organism evidence="3 4">
    <name type="scientific">Chlamydomonas reinhardtii</name>
    <name type="common">Chlamydomonas smithii</name>
    <dbReference type="NCBI Taxonomy" id="3055"/>
    <lineage>
        <taxon>Eukaryota</taxon>
        <taxon>Viridiplantae</taxon>
        <taxon>Chlorophyta</taxon>
        <taxon>core chlorophytes</taxon>
        <taxon>Chlorophyceae</taxon>
        <taxon>CS clade</taxon>
        <taxon>Chlamydomonadales</taxon>
        <taxon>Chlamydomonadaceae</taxon>
        <taxon>Chlamydomonas</taxon>
    </lineage>
</organism>
<dbReference type="KEGG" id="cre:CHLRE_03g168250v5"/>
<accession>A0A2K3DWW2</accession>
<keyword evidence="2" id="KW-0732">Signal</keyword>
<reference evidence="3 4" key="1">
    <citation type="journal article" date="2007" name="Science">
        <title>The Chlamydomonas genome reveals the evolution of key animal and plant functions.</title>
        <authorList>
            <person name="Merchant S.S."/>
            <person name="Prochnik S.E."/>
            <person name="Vallon O."/>
            <person name="Harris E.H."/>
            <person name="Karpowicz S.J."/>
            <person name="Witman G.B."/>
            <person name="Terry A."/>
            <person name="Salamov A."/>
            <person name="Fritz-Laylin L.K."/>
            <person name="Marechal-Drouard L."/>
            <person name="Marshall W.F."/>
            <person name="Qu L.H."/>
            <person name="Nelson D.R."/>
            <person name="Sanderfoot A.A."/>
            <person name="Spalding M.H."/>
            <person name="Kapitonov V.V."/>
            <person name="Ren Q."/>
            <person name="Ferris P."/>
            <person name="Lindquist E."/>
            <person name="Shapiro H."/>
            <person name="Lucas S.M."/>
            <person name="Grimwood J."/>
            <person name="Schmutz J."/>
            <person name="Cardol P."/>
            <person name="Cerutti H."/>
            <person name="Chanfreau G."/>
            <person name="Chen C.L."/>
            <person name="Cognat V."/>
            <person name="Croft M.T."/>
            <person name="Dent R."/>
            <person name="Dutcher S."/>
            <person name="Fernandez E."/>
            <person name="Fukuzawa H."/>
            <person name="Gonzalez-Ballester D."/>
            <person name="Gonzalez-Halphen D."/>
            <person name="Hallmann A."/>
            <person name="Hanikenne M."/>
            <person name="Hippler M."/>
            <person name="Inwood W."/>
            <person name="Jabbari K."/>
            <person name="Kalanon M."/>
            <person name="Kuras R."/>
            <person name="Lefebvre P.A."/>
            <person name="Lemaire S.D."/>
            <person name="Lobanov A.V."/>
            <person name="Lohr M."/>
            <person name="Manuell A."/>
            <person name="Meier I."/>
            <person name="Mets L."/>
            <person name="Mittag M."/>
            <person name="Mittelmeier T."/>
            <person name="Moroney J.V."/>
            <person name="Moseley J."/>
            <person name="Napoli C."/>
            <person name="Nedelcu A.M."/>
            <person name="Niyogi K."/>
            <person name="Novoselov S.V."/>
            <person name="Paulsen I.T."/>
            <person name="Pazour G."/>
            <person name="Purton S."/>
            <person name="Ral J.P."/>
            <person name="Riano-Pachon D.M."/>
            <person name="Riekhof W."/>
            <person name="Rymarquis L."/>
            <person name="Schroda M."/>
            <person name="Stern D."/>
            <person name="Umen J."/>
            <person name="Willows R."/>
            <person name="Wilson N."/>
            <person name="Zimmer S.L."/>
            <person name="Allmer J."/>
            <person name="Balk J."/>
            <person name="Bisova K."/>
            <person name="Chen C.J."/>
            <person name="Elias M."/>
            <person name="Gendler K."/>
            <person name="Hauser C."/>
            <person name="Lamb M.R."/>
            <person name="Ledford H."/>
            <person name="Long J.C."/>
            <person name="Minagawa J."/>
            <person name="Page M.D."/>
            <person name="Pan J."/>
            <person name="Pootakham W."/>
            <person name="Roje S."/>
            <person name="Rose A."/>
            <person name="Stahlberg E."/>
            <person name="Terauchi A.M."/>
            <person name="Yang P."/>
            <person name="Ball S."/>
            <person name="Bowler C."/>
            <person name="Dieckmann C.L."/>
            <person name="Gladyshev V.N."/>
            <person name="Green P."/>
            <person name="Jorgensen R."/>
            <person name="Mayfield S."/>
            <person name="Mueller-Roeber B."/>
            <person name="Rajamani S."/>
            <person name="Sayre R.T."/>
            <person name="Brokstein P."/>
            <person name="Dubchak I."/>
            <person name="Goodstein D."/>
            <person name="Hornick L."/>
            <person name="Huang Y.W."/>
            <person name="Jhaveri J."/>
            <person name="Luo Y."/>
            <person name="Martinez D."/>
            <person name="Ngau W.C."/>
            <person name="Otillar B."/>
            <person name="Poliakov A."/>
            <person name="Porter A."/>
            <person name="Szajkowski L."/>
            <person name="Werner G."/>
            <person name="Zhou K."/>
            <person name="Grigoriev I.V."/>
            <person name="Rokhsar D.S."/>
            <person name="Grossman A.R."/>
        </authorList>
    </citation>
    <scope>NUCLEOTIDE SEQUENCE [LARGE SCALE GENOMIC DNA]</scope>
    <source>
        <strain evidence="4">CC-503</strain>
    </source>
</reference>
<dbReference type="InterPro" id="IPR037252">
    <property type="entry name" value="Mib_Herc2_sf"/>
</dbReference>
<evidence type="ECO:0000313" key="4">
    <source>
        <dbReference type="Proteomes" id="UP000006906"/>
    </source>
</evidence>
<dbReference type="EMBL" id="CM008964">
    <property type="protein sequence ID" value="PNW85020.1"/>
    <property type="molecule type" value="Genomic_DNA"/>
</dbReference>
<dbReference type="GO" id="GO:0004842">
    <property type="term" value="F:ubiquitin-protein transferase activity"/>
    <property type="evidence" value="ECO:0007669"/>
    <property type="project" value="InterPro"/>
</dbReference>
<feature type="signal peptide" evidence="2">
    <location>
        <begin position="1"/>
        <end position="21"/>
    </location>
</feature>
<dbReference type="GO" id="GO:0046872">
    <property type="term" value="F:metal ion binding"/>
    <property type="evidence" value="ECO:0007669"/>
    <property type="project" value="InterPro"/>
</dbReference>
<sequence length="246" mass="25258">MALTATSIVGWLVVLAIVAFCSKDGLHATWAAFIAWVTSFKSRCSAKPAAACYRCCCCRYCCRVHPTKSQPPPPPLPPRAATTNTDAVKAEPPDGDSGGEQQQANPSSTSKAAELSLMPAMPGEPLGYSNTRVGQLVVRGPDWAAADGDDDGGAGRIGVVMCVTPAAMAAASPALRNGAPNSACPQPQSQSPQQQPASGGAQVVTVRWCKTGLETTANVRGGTAGSRKFCVAVMEVDVVLLADDGA</sequence>
<name>A0A2K3DWW2_CHLRE</name>
<dbReference type="OrthoDB" id="10557931at2759"/>
<evidence type="ECO:0000256" key="2">
    <source>
        <dbReference type="SAM" id="SignalP"/>
    </source>
</evidence>
<dbReference type="AlphaFoldDB" id="A0A2K3DWW2"/>
<dbReference type="Gramene" id="PNW85020">
    <property type="protein sequence ID" value="PNW85020"/>
    <property type="gene ID" value="CHLRE_03g168250v5"/>
</dbReference>
<dbReference type="InParanoid" id="A0A2K3DWW2"/>
<feature type="compositionally biased region" description="Polar residues" evidence="1">
    <location>
        <begin position="99"/>
        <end position="111"/>
    </location>
</feature>
<evidence type="ECO:0000256" key="1">
    <source>
        <dbReference type="SAM" id="MobiDB-lite"/>
    </source>
</evidence>
<feature type="region of interest" description="Disordered" evidence="1">
    <location>
        <begin position="67"/>
        <end position="112"/>
    </location>
</feature>
<gene>
    <name evidence="3" type="ORF">CHLRE_03g168250v5</name>
</gene>
<proteinExistence type="predicted"/>